<gene>
    <name evidence="1" type="ORF">BS101_15905</name>
</gene>
<dbReference type="RefSeq" id="WP_073539729.1">
    <property type="nucleotide sequence ID" value="NZ_CP018335.1"/>
</dbReference>
<dbReference type="Proteomes" id="UP000184604">
    <property type="component" value="Chromosome"/>
</dbReference>
<name>A0A1L5FAU1_CLOKL</name>
<dbReference type="EMBL" id="CP018335">
    <property type="protein sequence ID" value="APM40119.1"/>
    <property type="molecule type" value="Genomic_DNA"/>
</dbReference>
<dbReference type="OrthoDB" id="1944888at2"/>
<organism evidence="1 2">
    <name type="scientific">Clostridium kluyveri</name>
    <dbReference type="NCBI Taxonomy" id="1534"/>
    <lineage>
        <taxon>Bacteria</taxon>
        <taxon>Bacillati</taxon>
        <taxon>Bacillota</taxon>
        <taxon>Clostridia</taxon>
        <taxon>Eubacteriales</taxon>
        <taxon>Clostridiaceae</taxon>
        <taxon>Clostridium</taxon>
    </lineage>
</organism>
<sequence length="125" mass="14759">MSTRCRKCIFKDLDGGKYPCNDCTEIMDMNSTKCTVNHFKPIVEYNKNIRPKERLEQKLNEILTLTNKKMIYVEYENMEDGNMMITAFFKSGKYIEVYQIVDIGEELVQNVVLISKELFHKINKM</sequence>
<proteinExistence type="predicted"/>
<evidence type="ECO:0000313" key="2">
    <source>
        <dbReference type="Proteomes" id="UP000184604"/>
    </source>
</evidence>
<reference evidence="1 2" key="1">
    <citation type="submission" date="2016-12" db="EMBL/GenBank/DDBJ databases">
        <title>Complete genome sequence of Clostridium kluyveri JZZ isolated from the pit mud of a Chinese flavor liquor-making factory.</title>
        <authorList>
            <person name="Wang Y."/>
        </authorList>
    </citation>
    <scope>NUCLEOTIDE SEQUENCE [LARGE SCALE GENOMIC DNA]</scope>
    <source>
        <strain evidence="1 2">JZZ</strain>
    </source>
</reference>
<dbReference type="AlphaFoldDB" id="A0A1L5FAU1"/>
<accession>A0A1L5FAU1</accession>
<evidence type="ECO:0000313" key="1">
    <source>
        <dbReference type="EMBL" id="APM40119.1"/>
    </source>
</evidence>
<protein>
    <submittedName>
        <fullName evidence="1">Uncharacterized protein</fullName>
    </submittedName>
</protein>